<reference evidence="1" key="1">
    <citation type="submission" date="2022-01" db="EMBL/GenBank/DDBJ databases">
        <authorList>
            <person name="Lagorce A."/>
        </authorList>
    </citation>
    <scope>NUCLEOTIDE SEQUENCE</scope>
    <source>
        <strain evidence="1">Th15_F1_A12</strain>
    </source>
</reference>
<name>A0AAU9QU96_9VIBR</name>
<dbReference type="EMBL" id="CAKMUD010000109">
    <property type="protein sequence ID" value="CAH1602084.1"/>
    <property type="molecule type" value="Genomic_DNA"/>
</dbReference>
<proteinExistence type="predicted"/>
<comment type="caution">
    <text evidence="1">The sequence shown here is derived from an EMBL/GenBank/DDBJ whole genome shotgun (WGS) entry which is preliminary data.</text>
</comment>
<sequence length="41" mass="4422">MLAFADVAATSDSMADKPVMTSPFDGRLFILITPLEYDALS</sequence>
<accession>A0AAU9QU96</accession>
<evidence type="ECO:0008006" key="3">
    <source>
        <dbReference type="Google" id="ProtNLM"/>
    </source>
</evidence>
<gene>
    <name evidence="1" type="ORF">THF1A12_530022</name>
</gene>
<dbReference type="Proteomes" id="UP001295462">
    <property type="component" value="Unassembled WGS sequence"/>
</dbReference>
<evidence type="ECO:0000313" key="1">
    <source>
        <dbReference type="EMBL" id="CAH1602084.1"/>
    </source>
</evidence>
<dbReference type="AlphaFoldDB" id="A0AAU9QU96"/>
<protein>
    <recommendedName>
        <fullName evidence="3">Prevent-host-death protein</fullName>
    </recommendedName>
</protein>
<organism evidence="1 2">
    <name type="scientific">Vibrio jasicida</name>
    <dbReference type="NCBI Taxonomy" id="766224"/>
    <lineage>
        <taxon>Bacteria</taxon>
        <taxon>Pseudomonadati</taxon>
        <taxon>Pseudomonadota</taxon>
        <taxon>Gammaproteobacteria</taxon>
        <taxon>Vibrionales</taxon>
        <taxon>Vibrionaceae</taxon>
        <taxon>Vibrio</taxon>
    </lineage>
</organism>
<evidence type="ECO:0000313" key="2">
    <source>
        <dbReference type="Proteomes" id="UP001295462"/>
    </source>
</evidence>